<evidence type="ECO:0000313" key="1">
    <source>
        <dbReference type="EnsemblMetazoa" id="GPPI025821-PA"/>
    </source>
</evidence>
<evidence type="ECO:0000313" key="2">
    <source>
        <dbReference type="Proteomes" id="UP000092460"/>
    </source>
</evidence>
<dbReference type="GO" id="GO:0005319">
    <property type="term" value="F:lipid transporter activity"/>
    <property type="evidence" value="ECO:0007669"/>
    <property type="project" value="TreeGrafter"/>
</dbReference>
<organism evidence="1 2">
    <name type="scientific">Glossina palpalis gambiensis</name>
    <dbReference type="NCBI Taxonomy" id="67801"/>
    <lineage>
        <taxon>Eukaryota</taxon>
        <taxon>Metazoa</taxon>
        <taxon>Ecdysozoa</taxon>
        <taxon>Arthropoda</taxon>
        <taxon>Hexapoda</taxon>
        <taxon>Insecta</taxon>
        <taxon>Pterygota</taxon>
        <taxon>Neoptera</taxon>
        <taxon>Endopterygota</taxon>
        <taxon>Diptera</taxon>
        <taxon>Brachycera</taxon>
        <taxon>Muscomorpha</taxon>
        <taxon>Hippoboscoidea</taxon>
        <taxon>Glossinidae</taxon>
        <taxon>Glossina</taxon>
    </lineage>
</organism>
<dbReference type="EMBL" id="JXJN01012050">
    <property type="status" value="NOT_ANNOTATED_CDS"/>
    <property type="molecule type" value="Genomic_DNA"/>
</dbReference>
<reference evidence="2" key="1">
    <citation type="submission" date="2015-01" db="EMBL/GenBank/DDBJ databases">
        <authorList>
            <person name="Aksoy S."/>
            <person name="Warren W."/>
            <person name="Wilson R.K."/>
        </authorList>
    </citation>
    <scope>NUCLEOTIDE SEQUENCE [LARGE SCALE GENOMIC DNA]</scope>
    <source>
        <strain evidence="2">IAEA</strain>
    </source>
</reference>
<dbReference type="STRING" id="67801.A0A1B0BCL5"/>
<name>A0A1B0BCL5_9MUSC</name>
<dbReference type="VEuPathDB" id="VectorBase:GPPI025821"/>
<proteinExistence type="predicted"/>
<dbReference type="EMBL" id="JXJN01012049">
    <property type="status" value="NOT_ANNOTATED_CDS"/>
    <property type="molecule type" value="Genomic_DNA"/>
</dbReference>
<dbReference type="PANTHER" id="PTHR19229:SF250">
    <property type="entry name" value="ABC TRANSPORTER DOMAIN-CONTAINING PROTEIN-RELATED"/>
    <property type="match status" value="1"/>
</dbReference>
<reference evidence="1" key="2">
    <citation type="submission" date="2020-05" db="UniProtKB">
        <authorList>
            <consortium name="EnsemblMetazoa"/>
        </authorList>
    </citation>
    <scope>IDENTIFICATION</scope>
    <source>
        <strain evidence="1">IAEA</strain>
    </source>
</reference>
<dbReference type="InterPro" id="IPR011989">
    <property type="entry name" value="ARM-like"/>
</dbReference>
<sequence length="201" mass="22980">MKTKDIVRSFSIGNGKKKLMFHKNLSDLFHGIRNNKDKETKYIPQCIDEIKQGLRQQNVNVNMEECDHLCNRLAIMADGRIKCLGCVPELKQLHSAGFIISLQLVSTDVSDEAVHNSKNHAGILTYFVKVNNSIIWSQVFLKSEQFFRASSHLIKNYSVNESTLEDIFLTCGTRSHRKTFANDDYNHRTNGTMTTLQIEDV</sequence>
<dbReference type="EnsemblMetazoa" id="GPPI025821-RA">
    <property type="protein sequence ID" value="GPPI025821-PA"/>
    <property type="gene ID" value="GPPI025821"/>
</dbReference>
<dbReference type="GO" id="GO:0016020">
    <property type="term" value="C:membrane"/>
    <property type="evidence" value="ECO:0007669"/>
    <property type="project" value="InterPro"/>
</dbReference>
<dbReference type="Proteomes" id="UP000092460">
    <property type="component" value="Unassembled WGS sequence"/>
</dbReference>
<dbReference type="PANTHER" id="PTHR19229">
    <property type="entry name" value="ATP-BINDING CASSETTE TRANSPORTER SUBFAMILY A ABCA"/>
    <property type="match status" value="1"/>
</dbReference>
<dbReference type="AlphaFoldDB" id="A0A1B0BCL5"/>
<accession>A0A1B0BCL5</accession>
<dbReference type="GO" id="GO:0140359">
    <property type="term" value="F:ABC-type transporter activity"/>
    <property type="evidence" value="ECO:0007669"/>
    <property type="project" value="InterPro"/>
</dbReference>
<dbReference type="InterPro" id="IPR026082">
    <property type="entry name" value="ABCA"/>
</dbReference>
<keyword evidence="2" id="KW-1185">Reference proteome</keyword>
<protein>
    <submittedName>
        <fullName evidence="1">Uncharacterized protein</fullName>
    </submittedName>
</protein>
<dbReference type="Gene3D" id="1.25.10.10">
    <property type="entry name" value="Leucine-rich Repeat Variant"/>
    <property type="match status" value="1"/>
</dbReference>